<evidence type="ECO:0000313" key="6">
    <source>
        <dbReference type="EMBL" id="NYZ23200.1"/>
    </source>
</evidence>
<dbReference type="Gene3D" id="1.10.10.10">
    <property type="entry name" value="Winged helix-like DNA-binding domain superfamily/Winged helix DNA-binding domain"/>
    <property type="match status" value="1"/>
</dbReference>
<comment type="caution">
    <text evidence="6">The sequence shown here is derived from an EMBL/GenBank/DDBJ whole genome shotgun (WGS) entry which is preliminary data.</text>
</comment>
<dbReference type="Gene3D" id="3.30.450.40">
    <property type="match status" value="1"/>
</dbReference>
<protein>
    <submittedName>
        <fullName evidence="6">IclR family transcriptional regulator</fullName>
    </submittedName>
</protein>
<feature type="domain" description="IclR-ED" evidence="5">
    <location>
        <begin position="72"/>
        <end position="259"/>
    </location>
</feature>
<sequence>MSDDPRASVKSADRVLDMFELLARWGDGMSHTALAEALDIPKSSLSQLLKTLTSRGYISFDAGSKTYRLGGRFADLARQTAQLHDLIGLAERILAEVTESTNESSAFNLLRGDMTEVMATVSSPQRLVSHMRLGDLAPLYATSGGKVILAFLPEAMREEYLGRVVFEPVTPHTLTSSADLKRQLETVRREGVAYSFEEFTLGIIGMAMPVLSESGHPLASINIAMPAVRYNSRVRERIIETLGNATAKLAAHIQRSGRL</sequence>
<dbReference type="Pfam" id="PF09339">
    <property type="entry name" value="HTH_IclR"/>
    <property type="match status" value="1"/>
</dbReference>
<dbReference type="EMBL" id="JABFDB010000025">
    <property type="protein sequence ID" value="NYZ23200.1"/>
    <property type="molecule type" value="Genomic_DNA"/>
</dbReference>
<evidence type="ECO:0000313" key="7">
    <source>
        <dbReference type="Proteomes" id="UP000584642"/>
    </source>
</evidence>
<dbReference type="SUPFAM" id="SSF46785">
    <property type="entry name" value="Winged helix' DNA-binding domain"/>
    <property type="match status" value="1"/>
</dbReference>
<dbReference type="PROSITE" id="PS51078">
    <property type="entry name" value="ICLR_ED"/>
    <property type="match status" value="1"/>
</dbReference>
<evidence type="ECO:0000256" key="2">
    <source>
        <dbReference type="ARBA" id="ARBA00023125"/>
    </source>
</evidence>
<accession>A0ABX2THH7</accession>
<evidence type="ECO:0000256" key="1">
    <source>
        <dbReference type="ARBA" id="ARBA00023015"/>
    </source>
</evidence>
<keyword evidence="7" id="KW-1185">Reference proteome</keyword>
<dbReference type="PANTHER" id="PTHR30136">
    <property type="entry name" value="HELIX-TURN-HELIX TRANSCRIPTIONAL REGULATOR, ICLR FAMILY"/>
    <property type="match status" value="1"/>
</dbReference>
<dbReference type="InterPro" id="IPR036390">
    <property type="entry name" value="WH_DNA-bd_sf"/>
</dbReference>
<reference evidence="6 7" key="1">
    <citation type="submission" date="2020-05" db="EMBL/GenBank/DDBJ databases">
        <title>Azospirillum oleiclasticum sp. nov, a nitrogen-fixing and heavy crude oil-emulsifying bacterium isolated from the crude oil of Yumen Oilfield.</title>
        <authorList>
            <person name="Wu D."/>
            <person name="Cai M."/>
            <person name="Zhang X."/>
        </authorList>
    </citation>
    <scope>NUCLEOTIDE SEQUENCE [LARGE SCALE GENOMIC DNA]</scope>
    <source>
        <strain evidence="6 7">ROY-1-1-2</strain>
    </source>
</reference>
<proteinExistence type="predicted"/>
<evidence type="ECO:0000256" key="3">
    <source>
        <dbReference type="ARBA" id="ARBA00023163"/>
    </source>
</evidence>
<dbReference type="PANTHER" id="PTHR30136:SF35">
    <property type="entry name" value="HTH-TYPE TRANSCRIPTIONAL REGULATOR RV1719"/>
    <property type="match status" value="1"/>
</dbReference>
<dbReference type="InterPro" id="IPR050707">
    <property type="entry name" value="HTH_MetabolicPath_Reg"/>
</dbReference>
<gene>
    <name evidence="6" type="ORF">HND93_26125</name>
</gene>
<dbReference type="Proteomes" id="UP000584642">
    <property type="component" value="Unassembled WGS sequence"/>
</dbReference>
<dbReference type="InterPro" id="IPR005471">
    <property type="entry name" value="Tscrpt_reg_IclR_N"/>
</dbReference>
<evidence type="ECO:0000259" key="4">
    <source>
        <dbReference type="PROSITE" id="PS51077"/>
    </source>
</evidence>
<dbReference type="SMART" id="SM00346">
    <property type="entry name" value="HTH_ICLR"/>
    <property type="match status" value="1"/>
</dbReference>
<dbReference type="SUPFAM" id="SSF55781">
    <property type="entry name" value="GAF domain-like"/>
    <property type="match status" value="1"/>
</dbReference>
<keyword evidence="1" id="KW-0805">Transcription regulation</keyword>
<keyword evidence="2" id="KW-0238">DNA-binding</keyword>
<organism evidence="6 7">
    <name type="scientific">Azospirillum oleiclasticum</name>
    <dbReference type="NCBI Taxonomy" id="2735135"/>
    <lineage>
        <taxon>Bacteria</taxon>
        <taxon>Pseudomonadati</taxon>
        <taxon>Pseudomonadota</taxon>
        <taxon>Alphaproteobacteria</taxon>
        <taxon>Rhodospirillales</taxon>
        <taxon>Azospirillaceae</taxon>
        <taxon>Azospirillum</taxon>
    </lineage>
</organism>
<dbReference type="InterPro" id="IPR036388">
    <property type="entry name" value="WH-like_DNA-bd_sf"/>
</dbReference>
<dbReference type="RefSeq" id="WP_180284975.1">
    <property type="nucleotide sequence ID" value="NZ_JABFDB010000025.1"/>
</dbReference>
<evidence type="ECO:0000259" key="5">
    <source>
        <dbReference type="PROSITE" id="PS51078"/>
    </source>
</evidence>
<name>A0ABX2THH7_9PROT</name>
<dbReference type="InterPro" id="IPR014757">
    <property type="entry name" value="Tscrpt_reg_IclR_C"/>
</dbReference>
<feature type="domain" description="HTH iclR-type" evidence="4">
    <location>
        <begin position="9"/>
        <end position="71"/>
    </location>
</feature>
<dbReference type="InterPro" id="IPR029016">
    <property type="entry name" value="GAF-like_dom_sf"/>
</dbReference>
<keyword evidence="3" id="KW-0804">Transcription</keyword>
<dbReference type="Pfam" id="PF01614">
    <property type="entry name" value="IclR_C"/>
    <property type="match status" value="1"/>
</dbReference>
<dbReference type="PROSITE" id="PS51077">
    <property type="entry name" value="HTH_ICLR"/>
    <property type="match status" value="1"/>
</dbReference>